<evidence type="ECO:0000256" key="4">
    <source>
        <dbReference type="SAM" id="SignalP"/>
    </source>
</evidence>
<dbReference type="PIRSF" id="PIRSF015604">
    <property type="entry name" value="Odorant/phero_bd"/>
    <property type="match status" value="1"/>
</dbReference>
<sequence length="172" mass="19724">MADSTVSRWRRFVVCALLVAIQVKKSESSADIMQKLTIGFTEALEHCKKDLQISNEVMQDFYNFWREDYELVNREMGCVLMCMAARLDLVTEDLKMHHGNAHEFAKKHGADDTMAKQLVTIIHECEQGAASVPDECARTLEMAKCFKTRIHELKWAPSMEVVLEEVITELKN</sequence>
<name>A0A8S4FGW5_PLUXY</name>
<feature type="chain" id="PRO_5035867062" evidence="4">
    <location>
        <begin position="29"/>
        <end position="172"/>
    </location>
</feature>
<keyword evidence="4" id="KW-0732">Signal</keyword>
<keyword evidence="2" id="KW-0813">Transport</keyword>
<evidence type="ECO:0000256" key="1">
    <source>
        <dbReference type="ARBA" id="ARBA00008098"/>
    </source>
</evidence>
<dbReference type="InterPro" id="IPR006170">
    <property type="entry name" value="PBP/GOBP"/>
</dbReference>
<keyword evidence="6" id="KW-1185">Reference proteome</keyword>
<feature type="signal peptide" evidence="4">
    <location>
        <begin position="1"/>
        <end position="28"/>
    </location>
</feature>
<feature type="disulfide bond" evidence="3">
    <location>
        <begin position="78"/>
        <end position="136"/>
    </location>
</feature>
<evidence type="ECO:0000313" key="6">
    <source>
        <dbReference type="Proteomes" id="UP000653454"/>
    </source>
</evidence>
<feature type="disulfide bond" evidence="3">
    <location>
        <begin position="125"/>
        <end position="145"/>
    </location>
</feature>
<gene>
    <name evidence="5" type="ORF">PLXY2_LOCUS8946</name>
</gene>
<protein>
    <submittedName>
        <fullName evidence="5">(diamondback moth) hypothetical protein</fullName>
    </submittedName>
</protein>
<evidence type="ECO:0000256" key="3">
    <source>
        <dbReference type="PIRSR" id="PIRSR015604-1"/>
    </source>
</evidence>
<dbReference type="SMART" id="SM00708">
    <property type="entry name" value="PhBP"/>
    <property type="match status" value="1"/>
</dbReference>
<dbReference type="PRINTS" id="PR00484">
    <property type="entry name" value="PBPGOBP"/>
</dbReference>
<proteinExistence type="inferred from homology"/>
<keyword evidence="3" id="KW-1015">Disulfide bond</keyword>
<dbReference type="Pfam" id="PF01395">
    <property type="entry name" value="PBP_GOBP"/>
    <property type="match status" value="1"/>
</dbReference>
<evidence type="ECO:0000313" key="5">
    <source>
        <dbReference type="EMBL" id="CAG9127639.1"/>
    </source>
</evidence>
<evidence type="ECO:0000256" key="2">
    <source>
        <dbReference type="ARBA" id="ARBA00022448"/>
    </source>
</evidence>
<dbReference type="InterPro" id="IPR036728">
    <property type="entry name" value="PBP_GOBP_sf"/>
</dbReference>
<dbReference type="AlphaFoldDB" id="A0A8S4FGW5"/>
<feature type="disulfide bond" evidence="3">
    <location>
        <begin position="47"/>
        <end position="82"/>
    </location>
</feature>
<dbReference type="Gene3D" id="1.10.238.20">
    <property type="entry name" value="Pheromone/general odorant binding protein domain"/>
    <property type="match status" value="1"/>
</dbReference>
<comment type="caution">
    <text evidence="5">The sequence shown here is derived from an EMBL/GenBank/DDBJ whole genome shotgun (WGS) entry which is preliminary data.</text>
</comment>
<dbReference type="CDD" id="cd23992">
    <property type="entry name" value="PBP_GOBP"/>
    <property type="match status" value="1"/>
</dbReference>
<reference evidence="5" key="1">
    <citation type="submission" date="2020-11" db="EMBL/GenBank/DDBJ databases">
        <authorList>
            <person name="Whiteford S."/>
        </authorList>
    </citation>
    <scope>NUCLEOTIDE SEQUENCE</scope>
</reference>
<dbReference type="SUPFAM" id="SSF47565">
    <property type="entry name" value="Insect pheromone/odorant-binding proteins"/>
    <property type="match status" value="1"/>
</dbReference>
<accession>A0A8S4FGW5</accession>
<dbReference type="EMBL" id="CAJHNJ030000034">
    <property type="protein sequence ID" value="CAG9127639.1"/>
    <property type="molecule type" value="Genomic_DNA"/>
</dbReference>
<dbReference type="Proteomes" id="UP000653454">
    <property type="component" value="Unassembled WGS sequence"/>
</dbReference>
<comment type="similarity">
    <text evidence="1">Belongs to the PBP/GOBP family.</text>
</comment>
<dbReference type="InterPro" id="IPR006072">
    <property type="entry name" value="Odorant/phero-bd_Lep"/>
</dbReference>
<dbReference type="GO" id="GO:0005549">
    <property type="term" value="F:odorant binding"/>
    <property type="evidence" value="ECO:0007669"/>
    <property type="project" value="InterPro"/>
</dbReference>
<organism evidence="5 6">
    <name type="scientific">Plutella xylostella</name>
    <name type="common">Diamondback moth</name>
    <name type="synonym">Plutella maculipennis</name>
    <dbReference type="NCBI Taxonomy" id="51655"/>
    <lineage>
        <taxon>Eukaryota</taxon>
        <taxon>Metazoa</taxon>
        <taxon>Ecdysozoa</taxon>
        <taxon>Arthropoda</taxon>
        <taxon>Hexapoda</taxon>
        <taxon>Insecta</taxon>
        <taxon>Pterygota</taxon>
        <taxon>Neoptera</taxon>
        <taxon>Endopterygota</taxon>
        <taxon>Lepidoptera</taxon>
        <taxon>Glossata</taxon>
        <taxon>Ditrysia</taxon>
        <taxon>Yponomeutoidea</taxon>
        <taxon>Plutellidae</taxon>
        <taxon>Plutella</taxon>
    </lineage>
</organism>